<dbReference type="EMBL" id="CP061379">
    <property type="protein sequence ID" value="QPF91130.1"/>
    <property type="molecule type" value="Genomic_DNA"/>
</dbReference>
<gene>
    <name evidence="1" type="ORF">IC761_32495</name>
</gene>
<proteinExistence type="predicted"/>
<reference evidence="1 2" key="1">
    <citation type="submission" date="2020-09" db="EMBL/GenBank/DDBJ databases">
        <title>Complete genomes of bradyrhizobia occurring on native shrubby legumes in Australia.</title>
        <authorList>
            <person name="Lafay B."/>
        </authorList>
    </citation>
    <scope>NUCLEOTIDE SEQUENCE [LARGE SCALE GENOMIC DNA]</scope>
    <source>
        <strain evidence="1 2">BDV5040</strain>
    </source>
</reference>
<sequence>MIDTLLSGPEQLALFRFWRRGARFEGLIRSFIRDFGGAWAGSGRVCFKTGAARHAESDD</sequence>
<dbReference type="AlphaFoldDB" id="A0A7S9D4P6"/>
<dbReference type="RefSeq" id="WP_195800704.1">
    <property type="nucleotide sequence ID" value="NZ_CP061379.1"/>
</dbReference>
<organism evidence="1 2">
    <name type="scientific">Bradyrhizobium commune</name>
    <dbReference type="NCBI Taxonomy" id="83627"/>
    <lineage>
        <taxon>Bacteria</taxon>
        <taxon>Pseudomonadati</taxon>
        <taxon>Pseudomonadota</taxon>
        <taxon>Alphaproteobacteria</taxon>
        <taxon>Hyphomicrobiales</taxon>
        <taxon>Nitrobacteraceae</taxon>
        <taxon>Bradyrhizobium</taxon>
    </lineage>
</organism>
<evidence type="ECO:0000313" key="1">
    <source>
        <dbReference type="EMBL" id="QPF91130.1"/>
    </source>
</evidence>
<keyword evidence="2" id="KW-1185">Reference proteome</keyword>
<dbReference type="Proteomes" id="UP000594621">
    <property type="component" value="Chromosome"/>
</dbReference>
<protein>
    <submittedName>
        <fullName evidence="1">Uncharacterized protein</fullName>
    </submittedName>
</protein>
<name>A0A7S9D4P6_9BRAD</name>
<evidence type="ECO:0000313" key="2">
    <source>
        <dbReference type="Proteomes" id="UP000594621"/>
    </source>
</evidence>
<dbReference type="KEGG" id="bcou:IC761_32495"/>
<accession>A0A7S9D4P6</accession>